<proteinExistence type="predicted"/>
<dbReference type="AlphaFoldDB" id="A0A1F8GL02"/>
<dbReference type="EMBL" id="MGKL01000019">
    <property type="protein sequence ID" value="OGN25408.1"/>
    <property type="molecule type" value="Genomic_DNA"/>
</dbReference>
<name>A0A1F8GL02_9BACT</name>
<organism evidence="1 2">
    <name type="scientific">Candidatus Yanofskybacteria bacterium RIFCSPLOWO2_01_FULL_44_22</name>
    <dbReference type="NCBI Taxonomy" id="1802697"/>
    <lineage>
        <taxon>Bacteria</taxon>
        <taxon>Candidatus Yanofskyibacteriota</taxon>
    </lineage>
</organism>
<comment type="caution">
    <text evidence="1">The sequence shown here is derived from an EMBL/GenBank/DDBJ whole genome shotgun (WGS) entry which is preliminary data.</text>
</comment>
<dbReference type="Proteomes" id="UP000178256">
    <property type="component" value="Unassembled WGS sequence"/>
</dbReference>
<accession>A0A1F8GL02</accession>
<gene>
    <name evidence="1" type="ORF">A2925_00025</name>
</gene>
<evidence type="ECO:0000313" key="2">
    <source>
        <dbReference type="Proteomes" id="UP000178256"/>
    </source>
</evidence>
<sequence>MKLLNLVARFVKKFRSPRGFLPRPLLRADKIQKQISLGFAKIHIPRKQFSQNRVRIEAPPHCLNIWKAEPQKEKCPFHFQKKSGARKSEKRGTFFLFGVAE</sequence>
<protein>
    <submittedName>
        <fullName evidence="1">Uncharacterized protein</fullName>
    </submittedName>
</protein>
<evidence type="ECO:0000313" key="1">
    <source>
        <dbReference type="EMBL" id="OGN25408.1"/>
    </source>
</evidence>
<dbReference type="STRING" id="1802697.A2925_00025"/>
<reference evidence="1 2" key="1">
    <citation type="journal article" date="2016" name="Nat. Commun.">
        <title>Thousands of microbial genomes shed light on interconnected biogeochemical processes in an aquifer system.</title>
        <authorList>
            <person name="Anantharaman K."/>
            <person name="Brown C.T."/>
            <person name="Hug L.A."/>
            <person name="Sharon I."/>
            <person name="Castelle C.J."/>
            <person name="Probst A.J."/>
            <person name="Thomas B.C."/>
            <person name="Singh A."/>
            <person name="Wilkins M.J."/>
            <person name="Karaoz U."/>
            <person name="Brodie E.L."/>
            <person name="Williams K.H."/>
            <person name="Hubbard S.S."/>
            <person name="Banfield J.F."/>
        </authorList>
    </citation>
    <scope>NUCLEOTIDE SEQUENCE [LARGE SCALE GENOMIC DNA]</scope>
</reference>